<feature type="region of interest" description="Disordered" evidence="1">
    <location>
        <begin position="605"/>
        <end position="626"/>
    </location>
</feature>
<accession>A0AAW2IW18</accession>
<reference evidence="2" key="2">
    <citation type="journal article" date="2024" name="Plant">
        <title>Genomic evolution and insights into agronomic trait innovations of Sesamum species.</title>
        <authorList>
            <person name="Miao H."/>
            <person name="Wang L."/>
            <person name="Qu L."/>
            <person name="Liu H."/>
            <person name="Sun Y."/>
            <person name="Le M."/>
            <person name="Wang Q."/>
            <person name="Wei S."/>
            <person name="Zheng Y."/>
            <person name="Lin W."/>
            <person name="Duan Y."/>
            <person name="Cao H."/>
            <person name="Xiong S."/>
            <person name="Wang X."/>
            <person name="Wei L."/>
            <person name="Li C."/>
            <person name="Ma Q."/>
            <person name="Ju M."/>
            <person name="Zhao R."/>
            <person name="Li G."/>
            <person name="Mu C."/>
            <person name="Tian Q."/>
            <person name="Mei H."/>
            <person name="Zhang T."/>
            <person name="Gao T."/>
            <person name="Zhang H."/>
        </authorList>
    </citation>
    <scope>NUCLEOTIDE SEQUENCE</scope>
    <source>
        <strain evidence="2">KEN8</strain>
    </source>
</reference>
<feature type="compositionally biased region" description="Pro residues" evidence="1">
    <location>
        <begin position="607"/>
        <end position="622"/>
    </location>
</feature>
<feature type="region of interest" description="Disordered" evidence="1">
    <location>
        <begin position="296"/>
        <end position="356"/>
    </location>
</feature>
<dbReference type="InterPro" id="IPR052657">
    <property type="entry name" value="PDP_family_Arabidopsis"/>
</dbReference>
<dbReference type="PANTHER" id="PTHR10688">
    <property type="entry name" value="PWWP DOMAIN-CONTAINING PROTEIN"/>
    <property type="match status" value="1"/>
</dbReference>
<feature type="compositionally biased region" description="Basic and acidic residues" evidence="1">
    <location>
        <begin position="319"/>
        <end position="356"/>
    </location>
</feature>
<feature type="region of interest" description="Disordered" evidence="1">
    <location>
        <begin position="514"/>
        <end position="573"/>
    </location>
</feature>
<feature type="region of interest" description="Disordered" evidence="1">
    <location>
        <begin position="140"/>
        <end position="172"/>
    </location>
</feature>
<evidence type="ECO:0000313" key="2">
    <source>
        <dbReference type="EMBL" id="KAL0286404.1"/>
    </source>
</evidence>
<feature type="compositionally biased region" description="Basic and acidic residues" evidence="1">
    <location>
        <begin position="514"/>
        <end position="523"/>
    </location>
</feature>
<comment type="caution">
    <text evidence="2">The sequence shown here is derived from an EMBL/GenBank/DDBJ whole genome shotgun (WGS) entry which is preliminary data.</text>
</comment>
<gene>
    <name evidence="2" type="ORF">Scaly_2794300</name>
</gene>
<reference evidence="2" key="1">
    <citation type="submission" date="2020-06" db="EMBL/GenBank/DDBJ databases">
        <authorList>
            <person name="Li T."/>
            <person name="Hu X."/>
            <person name="Zhang T."/>
            <person name="Song X."/>
            <person name="Zhang H."/>
            <person name="Dai N."/>
            <person name="Sheng W."/>
            <person name="Hou X."/>
            <person name="Wei L."/>
        </authorList>
    </citation>
    <scope>NUCLEOTIDE SEQUENCE</scope>
    <source>
        <strain evidence="2">KEN8</strain>
        <tissue evidence="2">Leaf</tissue>
    </source>
</reference>
<organism evidence="2">
    <name type="scientific">Sesamum calycinum</name>
    <dbReference type="NCBI Taxonomy" id="2727403"/>
    <lineage>
        <taxon>Eukaryota</taxon>
        <taxon>Viridiplantae</taxon>
        <taxon>Streptophyta</taxon>
        <taxon>Embryophyta</taxon>
        <taxon>Tracheophyta</taxon>
        <taxon>Spermatophyta</taxon>
        <taxon>Magnoliopsida</taxon>
        <taxon>eudicotyledons</taxon>
        <taxon>Gunneridae</taxon>
        <taxon>Pentapetalae</taxon>
        <taxon>asterids</taxon>
        <taxon>lamiids</taxon>
        <taxon>Lamiales</taxon>
        <taxon>Pedaliaceae</taxon>
        <taxon>Sesamum</taxon>
    </lineage>
</organism>
<dbReference type="AlphaFoldDB" id="A0AAW2IW18"/>
<dbReference type="EMBL" id="JACGWM010001879">
    <property type="protein sequence ID" value="KAL0286404.1"/>
    <property type="molecule type" value="Genomic_DNA"/>
</dbReference>
<sequence>MASGLLCAIACHAPLTTPLSGRLVIAEALGKSKLSGKSPKTKEQLEKDKYLFKRRDEPNHIKTKKASSSQAAHAALPIPLDGSGLSGMLVDSGIKGHMHQTSVSGISDGQHQPTNDQASMVSDIKSFEASRKLIEGGVKKAKVHKRRAGELNAENATPIEEEKKKKKKRKKELNIEGSTGELTAENVILVEKKKKKKEIRTEARTDPVQLPLANSSGVAVEKVSEMLFDVPLDANKQLVNEKDGGVTGSSSSLVEAQRTVDLGQVEFQQLVTDLQELGLSPPTENETSEVHSNLLPASTALHGPGDNDKSSAKLMRPSARPDDPTKGGKKRVPPDRPEAIKKRKKLDASEDVNKKKKLVDSEEIKKKKIINESKLSAVEKKIPQRSTESQRGDMKEITEKNVPPTLTKAGKLESGRRMEQPVRVSNPTMLVMKFPTGAALPSGAELRAKFARFGPLDHSATRVFWKSYTCRLVFRQKVDAQAALKFAIGSSNLFGNANVRSYIRDVGAEAVESEPVRVQKEDSAGATQSRNSTFEHRTSAKVAVQPPQQSVQLKSCLKKPSAEEGGNGNGRGTRVKFILGGREALKLNNFLLVFLRFQNFPINMPTAEPPPPRSLNGPPPTTPTNDISQQFLSLLIRCKEVVTNLTEVLGYAPYHAL</sequence>
<name>A0AAW2IW18_9LAMI</name>
<dbReference type="PANTHER" id="PTHR10688:SF5">
    <property type="entry name" value="PWWP DOMAIN-CONTAINING PROTEIN 1-RELATED"/>
    <property type="match status" value="1"/>
</dbReference>
<evidence type="ECO:0000256" key="1">
    <source>
        <dbReference type="SAM" id="MobiDB-lite"/>
    </source>
</evidence>
<protein>
    <submittedName>
        <fullName evidence="2">Uncharacterized protein</fullName>
    </submittedName>
</protein>
<proteinExistence type="predicted"/>